<sequence>MASSTCFLSSPLWLTLFVVFVVSRSTVAADSETEDKINTLCRQMEEFGFCSQTFHENLKGASTDYIGLTQIANNRAIINATNTLGYIEELLKSESEPAMKNDLTVCENAYKIVNEAFGEGMKLFSQGDYKGMLNSERITPRAQASCDEIFSTPPTKQSPLVERNRETRILIAMAIVSASSIPS</sequence>
<dbReference type="InterPro" id="IPR006501">
    <property type="entry name" value="Pectinesterase_inhib_dom"/>
</dbReference>
<keyword evidence="2" id="KW-1015">Disulfide bond</keyword>
<dbReference type="InterPro" id="IPR052421">
    <property type="entry name" value="PCW_Enzyme_Inhibitor"/>
</dbReference>
<dbReference type="InterPro" id="IPR035513">
    <property type="entry name" value="Invertase/methylesterase_inhib"/>
</dbReference>
<evidence type="ECO:0000313" key="7">
    <source>
        <dbReference type="Proteomes" id="UP001642487"/>
    </source>
</evidence>
<dbReference type="NCBIfam" id="TIGR01614">
    <property type="entry name" value="PME_inhib"/>
    <property type="match status" value="1"/>
</dbReference>
<dbReference type="PANTHER" id="PTHR36710">
    <property type="entry name" value="PECTINESTERASE INHIBITOR-LIKE"/>
    <property type="match status" value="1"/>
</dbReference>
<protein>
    <recommendedName>
        <fullName evidence="5">Pectinesterase inhibitor domain-containing protein</fullName>
    </recommendedName>
</protein>
<evidence type="ECO:0000256" key="4">
    <source>
        <dbReference type="SAM" id="SignalP"/>
    </source>
</evidence>
<dbReference type="SMART" id="SM00856">
    <property type="entry name" value="PMEI"/>
    <property type="match status" value="1"/>
</dbReference>
<dbReference type="Gene3D" id="1.20.140.40">
    <property type="entry name" value="Invertase/pectin methylesterase inhibitor family protein"/>
    <property type="match status" value="1"/>
</dbReference>
<reference evidence="6 7" key="1">
    <citation type="submission" date="2024-03" db="EMBL/GenBank/DDBJ databases">
        <authorList>
            <person name="Gkanogiannis A."/>
            <person name="Becerra Lopez-Lavalle L."/>
        </authorList>
    </citation>
    <scope>NUCLEOTIDE SEQUENCE [LARGE SCALE GENOMIC DNA]</scope>
</reference>
<accession>A0ABP0Y3P1</accession>
<evidence type="ECO:0000256" key="3">
    <source>
        <dbReference type="ARBA" id="ARBA00038471"/>
    </source>
</evidence>
<evidence type="ECO:0000256" key="1">
    <source>
        <dbReference type="ARBA" id="ARBA00022729"/>
    </source>
</evidence>
<evidence type="ECO:0000256" key="2">
    <source>
        <dbReference type="ARBA" id="ARBA00023157"/>
    </source>
</evidence>
<dbReference type="EMBL" id="OZ021736">
    <property type="protein sequence ID" value="CAK9315048.1"/>
    <property type="molecule type" value="Genomic_DNA"/>
</dbReference>
<dbReference type="InterPro" id="IPR034086">
    <property type="entry name" value="PMEI_plant"/>
</dbReference>
<evidence type="ECO:0000259" key="5">
    <source>
        <dbReference type="SMART" id="SM00856"/>
    </source>
</evidence>
<dbReference type="Pfam" id="PF04043">
    <property type="entry name" value="PMEI"/>
    <property type="match status" value="1"/>
</dbReference>
<dbReference type="PANTHER" id="PTHR36710:SF1">
    <property type="entry name" value="F14J9.2 PROTEIN"/>
    <property type="match status" value="1"/>
</dbReference>
<dbReference type="SUPFAM" id="SSF101148">
    <property type="entry name" value="Plant invertase/pectin methylesterase inhibitor"/>
    <property type="match status" value="1"/>
</dbReference>
<keyword evidence="1 4" id="KW-0732">Signal</keyword>
<organism evidence="6 7">
    <name type="scientific">Citrullus colocynthis</name>
    <name type="common">colocynth</name>
    <dbReference type="NCBI Taxonomy" id="252529"/>
    <lineage>
        <taxon>Eukaryota</taxon>
        <taxon>Viridiplantae</taxon>
        <taxon>Streptophyta</taxon>
        <taxon>Embryophyta</taxon>
        <taxon>Tracheophyta</taxon>
        <taxon>Spermatophyta</taxon>
        <taxon>Magnoliopsida</taxon>
        <taxon>eudicotyledons</taxon>
        <taxon>Gunneridae</taxon>
        <taxon>Pentapetalae</taxon>
        <taxon>rosids</taxon>
        <taxon>fabids</taxon>
        <taxon>Cucurbitales</taxon>
        <taxon>Cucurbitaceae</taxon>
        <taxon>Benincaseae</taxon>
        <taxon>Citrullus</taxon>
    </lineage>
</organism>
<feature type="domain" description="Pectinesterase inhibitor" evidence="5">
    <location>
        <begin position="32"/>
        <end position="177"/>
    </location>
</feature>
<feature type="chain" id="PRO_5046491774" description="Pectinesterase inhibitor domain-containing protein" evidence="4">
    <location>
        <begin position="29"/>
        <end position="183"/>
    </location>
</feature>
<name>A0ABP0Y3P1_9ROSI</name>
<dbReference type="Proteomes" id="UP001642487">
    <property type="component" value="Chromosome 2"/>
</dbReference>
<evidence type="ECO:0000313" key="6">
    <source>
        <dbReference type="EMBL" id="CAK9315048.1"/>
    </source>
</evidence>
<comment type="similarity">
    <text evidence="3">Belongs to the PMEI family.</text>
</comment>
<keyword evidence="7" id="KW-1185">Reference proteome</keyword>
<gene>
    <name evidence="6" type="ORF">CITCOLO1_LOCUS6828</name>
</gene>
<feature type="signal peptide" evidence="4">
    <location>
        <begin position="1"/>
        <end position="28"/>
    </location>
</feature>
<proteinExistence type="inferred from homology"/>
<dbReference type="CDD" id="cd15797">
    <property type="entry name" value="PMEI"/>
    <property type="match status" value="1"/>
</dbReference>